<dbReference type="GO" id="GO:0030422">
    <property type="term" value="P:siRNA processing"/>
    <property type="evidence" value="ECO:0000318"/>
    <property type="project" value="GO_Central"/>
</dbReference>
<accession>B3RLF2</accession>
<dbReference type="Pfam" id="PF02170">
    <property type="entry name" value="PAZ"/>
    <property type="match status" value="1"/>
</dbReference>
<evidence type="ECO:0000256" key="1">
    <source>
        <dbReference type="ARBA" id="ARBA00001946"/>
    </source>
</evidence>
<dbReference type="GO" id="GO:0000166">
    <property type="term" value="F:nucleotide binding"/>
    <property type="evidence" value="ECO:0007669"/>
    <property type="project" value="UniProtKB-KW"/>
</dbReference>
<reference evidence="6 7" key="1">
    <citation type="journal article" date="2008" name="Nature">
        <title>The Trichoplax genome and the nature of placozoans.</title>
        <authorList>
            <person name="Srivastava M."/>
            <person name="Begovic E."/>
            <person name="Chapman J."/>
            <person name="Putnam N.H."/>
            <person name="Hellsten U."/>
            <person name="Kawashima T."/>
            <person name="Kuo A."/>
            <person name="Mitros T."/>
            <person name="Salamov A."/>
            <person name="Carpenter M.L."/>
            <person name="Signorovitch A.Y."/>
            <person name="Moreno M.A."/>
            <person name="Kamm K."/>
            <person name="Grimwood J."/>
            <person name="Schmutz J."/>
            <person name="Shapiro H."/>
            <person name="Grigoriev I.V."/>
            <person name="Buss L.W."/>
            <person name="Schierwater B."/>
            <person name="Dellaporta S.L."/>
            <person name="Rokhsar D.S."/>
        </authorList>
    </citation>
    <scope>NUCLEOTIDE SEQUENCE [LARGE SCALE GENOMIC DNA]</scope>
    <source>
        <strain evidence="6 7">Grell-BS-1999</strain>
    </source>
</reference>
<dbReference type="InterPro" id="IPR036389">
    <property type="entry name" value="RNase_III_sf"/>
</dbReference>
<evidence type="ECO:0000259" key="4">
    <source>
        <dbReference type="PROSITE" id="PS50142"/>
    </source>
</evidence>
<dbReference type="EMBL" id="DS985241">
    <property type="protein sequence ID" value="EDV28757.1"/>
    <property type="molecule type" value="Genomic_DNA"/>
</dbReference>
<keyword evidence="2" id="KW-0547">Nucleotide-binding</keyword>
<dbReference type="Pfam" id="PF00636">
    <property type="entry name" value="Ribonuclease_3"/>
    <property type="match status" value="2"/>
</dbReference>
<evidence type="ECO:0000259" key="5">
    <source>
        <dbReference type="PROSITE" id="PS50821"/>
    </source>
</evidence>
<dbReference type="OrthoDB" id="416741at2759"/>
<comment type="cofactor">
    <cofactor evidence="1">
        <name>Mg(2+)</name>
        <dbReference type="ChEBI" id="CHEBI:18420"/>
    </cofactor>
</comment>
<dbReference type="PROSITE" id="PS50821">
    <property type="entry name" value="PAZ"/>
    <property type="match status" value="1"/>
</dbReference>
<dbReference type="KEGG" id="tad:TRIADDRAFT_51985"/>
<dbReference type="GO" id="GO:0005634">
    <property type="term" value="C:nucleus"/>
    <property type="evidence" value="ECO:0000318"/>
    <property type="project" value="GO_Central"/>
</dbReference>
<dbReference type="InParanoid" id="B3RLF2"/>
<keyword evidence="7" id="KW-1185">Reference proteome</keyword>
<dbReference type="GO" id="GO:0031054">
    <property type="term" value="P:pre-miRNA processing"/>
    <property type="evidence" value="ECO:0000318"/>
    <property type="project" value="GO_Central"/>
</dbReference>
<dbReference type="PANTHER" id="PTHR14950:SF37">
    <property type="entry name" value="ENDORIBONUCLEASE DICER"/>
    <property type="match status" value="1"/>
</dbReference>
<dbReference type="FunFam" id="1.10.1520.10:FF:000036">
    <property type="entry name" value="Ribonuclease 3-like protein 3"/>
    <property type="match status" value="1"/>
</dbReference>
<sequence length="685" mass="77844">MAKSVFAFHNDSLQFEASNSYSGYLVVPIRSETSPIEDRWEGDIDYDFLSRIASYNKTFIPIDLGNLDILNDAIITRNYGNNPSYYEVAQICRHRTPVDNLWGESNLNFITYYQEKYGIMIKNTTQPLLRPKYLSKKRNMLRSNSGQKSQFSVKSCNKSQTQSVADTITHHSKGKSKVIELIPELCKRSIFPASVWKSLACIRSILWRMESMLSVKEFENKMQESWIVGSSRNERQLQNNSLTMTILKALTLARANDDFNLETLEFLGDSYLKYAVSISFFLSYSKFHEGQLSSLKSKIVSNENLYQIGIKMGLPGYIIGHNVDQNDIWVPPGFSIAKKSDSIGLEEQLSTLNLSMTSRVHPTQKLKNKCIADVMEALLGGILLELGENSANNFITNNLGIKVGRLSHNIAKLDDDARKEISKIYNAHNLKDLEAVLGYSFKDRKLLISALTHATYNHNRIAEGVECYQRLEFLGDAILQYIVVRHCYHANNNYKPADLHDFVEASLQNESLAVMTMVYGIHKYFFYNSPSLFSQINQLLQIVDTNEECEQRLSTEEKALVYSNSLKDGVMIPKPLGDLFESLIGAIFIDCGRSIEVVNDLVLRLLQPQHAIFAQGVPKSPIRILHEKFPSGLLFKKEKTEDNSLRKLSLQVPDGSYFTATGINYKHCKKVLCMMALRCYDENSN</sequence>
<dbReference type="PhylomeDB" id="B3RLF2"/>
<dbReference type="RefSeq" id="XP_002107959.1">
    <property type="nucleotide sequence ID" value="XM_002107923.1"/>
</dbReference>
<dbReference type="CDD" id="cd00593">
    <property type="entry name" value="RIBOc"/>
    <property type="match status" value="2"/>
</dbReference>
<dbReference type="InterPro" id="IPR000999">
    <property type="entry name" value="RNase_III_dom"/>
</dbReference>
<evidence type="ECO:0000256" key="3">
    <source>
        <dbReference type="ARBA" id="ARBA00022801"/>
    </source>
</evidence>
<organism evidence="6 7">
    <name type="scientific">Trichoplax adhaerens</name>
    <name type="common">Trichoplax reptans</name>
    <dbReference type="NCBI Taxonomy" id="10228"/>
    <lineage>
        <taxon>Eukaryota</taxon>
        <taxon>Metazoa</taxon>
        <taxon>Placozoa</taxon>
        <taxon>Uniplacotomia</taxon>
        <taxon>Trichoplacea</taxon>
        <taxon>Trichoplacidae</taxon>
        <taxon>Trichoplax</taxon>
    </lineage>
</organism>
<keyword evidence="3" id="KW-0378">Hydrolase</keyword>
<dbReference type="Gene3D" id="3.30.160.20">
    <property type="match status" value="1"/>
</dbReference>
<dbReference type="GO" id="GO:0006309">
    <property type="term" value="P:apoptotic DNA fragmentation"/>
    <property type="evidence" value="ECO:0000318"/>
    <property type="project" value="GO_Central"/>
</dbReference>
<dbReference type="STRING" id="10228.B3RLF2"/>
<dbReference type="SUPFAM" id="SSF69065">
    <property type="entry name" value="RNase III domain-like"/>
    <property type="match status" value="2"/>
</dbReference>
<dbReference type="PROSITE" id="PS50142">
    <property type="entry name" value="RNASE_3_2"/>
    <property type="match status" value="2"/>
</dbReference>
<dbReference type="GO" id="GO:0004525">
    <property type="term" value="F:ribonuclease III activity"/>
    <property type="evidence" value="ECO:0000318"/>
    <property type="project" value="GO_Central"/>
</dbReference>
<dbReference type="SMART" id="SM00535">
    <property type="entry name" value="RIBOc"/>
    <property type="match status" value="2"/>
</dbReference>
<feature type="domain" description="RNase III" evidence="4">
    <location>
        <begin position="248"/>
        <end position="387"/>
    </location>
</feature>
<dbReference type="GO" id="GO:0003723">
    <property type="term" value="F:RNA binding"/>
    <property type="evidence" value="ECO:0000318"/>
    <property type="project" value="GO_Central"/>
</dbReference>
<gene>
    <name evidence="6" type="ORF">TRIADDRAFT_51985</name>
</gene>
<dbReference type="CTD" id="6749174"/>
<dbReference type="PROSITE" id="PS00517">
    <property type="entry name" value="RNASE_3_1"/>
    <property type="match status" value="2"/>
</dbReference>
<feature type="domain" description="RNase III" evidence="4">
    <location>
        <begin position="430"/>
        <end position="592"/>
    </location>
</feature>
<proteinExistence type="predicted"/>
<dbReference type="Proteomes" id="UP000009022">
    <property type="component" value="Unassembled WGS sequence"/>
</dbReference>
<dbReference type="FunFam" id="1.10.1520.10:FF:000057">
    <property type="entry name" value="Uncharacterized protein"/>
    <property type="match status" value="1"/>
</dbReference>
<dbReference type="SMART" id="SM00949">
    <property type="entry name" value="PAZ"/>
    <property type="match status" value="1"/>
</dbReference>
<name>B3RLF2_TRIAD</name>
<evidence type="ECO:0000256" key="2">
    <source>
        <dbReference type="ARBA" id="ARBA00022741"/>
    </source>
</evidence>
<dbReference type="eggNOG" id="KOG0701">
    <property type="taxonomic scope" value="Eukaryota"/>
</dbReference>
<dbReference type="Gene3D" id="1.10.1520.10">
    <property type="entry name" value="Ribonuclease III domain"/>
    <property type="match status" value="2"/>
</dbReference>
<dbReference type="InterPro" id="IPR003100">
    <property type="entry name" value="PAZ_dom"/>
</dbReference>
<dbReference type="AlphaFoldDB" id="B3RLF2"/>
<evidence type="ECO:0000313" key="6">
    <source>
        <dbReference type="EMBL" id="EDV28757.1"/>
    </source>
</evidence>
<dbReference type="HOGENOM" id="CLU_390476_0_0_1"/>
<protein>
    <submittedName>
        <fullName evidence="6">Uncharacterized protein</fullName>
    </submittedName>
</protein>
<evidence type="ECO:0000313" key="7">
    <source>
        <dbReference type="Proteomes" id="UP000009022"/>
    </source>
</evidence>
<dbReference type="GO" id="GO:0004530">
    <property type="term" value="F:deoxyribonuclease I activity"/>
    <property type="evidence" value="ECO:0000318"/>
    <property type="project" value="GO_Central"/>
</dbReference>
<dbReference type="GeneID" id="6749174"/>
<dbReference type="Gene3D" id="2.170.260.10">
    <property type="entry name" value="paz domain"/>
    <property type="match status" value="1"/>
</dbReference>
<feature type="domain" description="PAZ" evidence="5">
    <location>
        <begin position="58"/>
        <end position="190"/>
    </location>
</feature>
<dbReference type="PANTHER" id="PTHR14950">
    <property type="entry name" value="DICER-RELATED"/>
    <property type="match status" value="1"/>
</dbReference>
<dbReference type="GO" id="GO:0005737">
    <property type="term" value="C:cytoplasm"/>
    <property type="evidence" value="ECO:0000318"/>
    <property type="project" value="GO_Central"/>
</dbReference>